<evidence type="ECO:0000313" key="12">
    <source>
        <dbReference type="Proteomes" id="UP000194309"/>
    </source>
</evidence>
<dbReference type="InterPro" id="IPR046825">
    <property type="entry name" value="PDH_C"/>
</dbReference>
<dbReference type="InterPro" id="IPR003099">
    <property type="entry name" value="Prephen_DH"/>
</dbReference>
<dbReference type="AlphaFoldDB" id="A0A1X9SR07"/>
<dbReference type="SUPFAM" id="SSF51735">
    <property type="entry name" value="NAD(P)-binding Rossmann-fold domains"/>
    <property type="match status" value="1"/>
</dbReference>
<keyword evidence="7" id="KW-0520">NAD</keyword>
<dbReference type="InterPro" id="IPR036291">
    <property type="entry name" value="NAD(P)-bd_dom_sf"/>
</dbReference>
<dbReference type="InterPro" id="IPR046826">
    <property type="entry name" value="PDH_N"/>
</dbReference>
<dbReference type="Pfam" id="PF20463">
    <property type="entry name" value="PDH_C"/>
    <property type="match status" value="1"/>
</dbReference>
<reference evidence="11 12" key="1">
    <citation type="journal article" date="2017" name="Genome Biol. Evol.">
        <title>Comparative Genomic Analysis Identifies a Campylobacter Clade Deficient in Selenium Metabolism.</title>
        <authorList>
            <person name="Miller W.G."/>
            <person name="Yee E."/>
            <person name="Lopes B.S."/>
            <person name="Chapman M.H."/>
            <person name="Huynh S."/>
            <person name="Bono J.L."/>
            <person name="Parker C.T."/>
            <person name="Strachan N.J.C."/>
            <person name="Forbes K.J."/>
        </authorList>
    </citation>
    <scope>NUCLEOTIDE SEQUENCE [LARGE SCALE GENOMIC DNA]</scope>
    <source>
        <strain evidence="11 12">NCTC 13003</strain>
    </source>
</reference>
<proteinExistence type="inferred from homology"/>
<dbReference type="EC" id="1.3.1.12" evidence="3"/>
<comment type="catalytic activity">
    <reaction evidence="9">
        <text>prephenate + NAD(+) = 3-(4-hydroxyphenyl)pyruvate + CO2 + NADH</text>
        <dbReference type="Rhea" id="RHEA:13869"/>
        <dbReference type="ChEBI" id="CHEBI:16526"/>
        <dbReference type="ChEBI" id="CHEBI:29934"/>
        <dbReference type="ChEBI" id="CHEBI:36242"/>
        <dbReference type="ChEBI" id="CHEBI:57540"/>
        <dbReference type="ChEBI" id="CHEBI:57945"/>
        <dbReference type="EC" id="1.3.1.12"/>
    </reaction>
</comment>
<evidence type="ECO:0000256" key="4">
    <source>
        <dbReference type="ARBA" id="ARBA00022498"/>
    </source>
</evidence>
<keyword evidence="4" id="KW-0827">Tyrosine biosynthesis</keyword>
<organism evidence="11 12">
    <name type="scientific">Campylobacter devanensis</name>
    <dbReference type="NCBI Taxonomy" id="3161138"/>
    <lineage>
        <taxon>Bacteria</taxon>
        <taxon>Pseudomonadati</taxon>
        <taxon>Campylobacterota</taxon>
        <taxon>Epsilonproteobacteria</taxon>
        <taxon>Campylobacterales</taxon>
        <taxon>Campylobacteraceae</taxon>
        <taxon>Campylobacter</taxon>
    </lineage>
</organism>
<keyword evidence="11" id="KW-0413">Isomerase</keyword>
<accession>A0A1X9SR07</accession>
<evidence type="ECO:0000313" key="11">
    <source>
        <dbReference type="EMBL" id="ARQ98630.1"/>
    </source>
</evidence>
<keyword evidence="8" id="KW-0057">Aromatic amino acid biosynthesis</keyword>
<dbReference type="KEGG" id="cdev:CIGN_0320"/>
<evidence type="ECO:0000256" key="8">
    <source>
        <dbReference type="ARBA" id="ARBA00023141"/>
    </source>
</evidence>
<dbReference type="Proteomes" id="UP000194309">
    <property type="component" value="Chromosome"/>
</dbReference>
<evidence type="ECO:0000256" key="2">
    <source>
        <dbReference type="ARBA" id="ARBA00007964"/>
    </source>
</evidence>
<dbReference type="Pfam" id="PF02153">
    <property type="entry name" value="PDH_N"/>
    <property type="match status" value="1"/>
</dbReference>
<sequence length="276" mass="30586">MHVGIIGLGLIGGSLGLALKDMKLIDKVSGYDLDKNNENDALNLGLVDDIISFEEMKKSCDMIFLAIPVEAIIKVMQNLKDIPSNTTIVDLGSTKEQILRSCPTEIRSNFVAAHPMAGTENSGPKAAFKTLLNGAVVVICDDKSAGEFHIKRVVEILSHAGMKIVFMDSKSHDHHVGIISHLPHVISYSLVNSTLKEEDKRNILLLAAGSFSGMARIAKSNPQMWSDIFKQNKDNLLEAITSFKNELEICENMIKNEKWDELKEWMETARALREIL</sequence>
<dbReference type="STRING" id="1660064.CIGN_0320"/>
<dbReference type="GO" id="GO:0016853">
    <property type="term" value="F:isomerase activity"/>
    <property type="evidence" value="ECO:0007669"/>
    <property type="project" value="UniProtKB-KW"/>
</dbReference>
<dbReference type="PROSITE" id="PS51176">
    <property type="entry name" value="PDH_ADH"/>
    <property type="match status" value="1"/>
</dbReference>
<name>A0A1X9SR07_9BACT</name>
<keyword evidence="6 11" id="KW-0560">Oxidoreductase</keyword>
<dbReference type="EMBL" id="CP018788">
    <property type="protein sequence ID" value="ARQ98630.1"/>
    <property type="molecule type" value="Genomic_DNA"/>
</dbReference>
<comment type="similarity">
    <text evidence="2">Belongs to the prephenate/arogenate dehydrogenase family.</text>
</comment>
<evidence type="ECO:0000256" key="5">
    <source>
        <dbReference type="ARBA" id="ARBA00022605"/>
    </source>
</evidence>
<dbReference type="FunFam" id="1.10.3660.10:FF:000003">
    <property type="entry name" value="Prephenate dehydrogenase"/>
    <property type="match status" value="1"/>
</dbReference>
<dbReference type="GO" id="GO:0070403">
    <property type="term" value="F:NAD+ binding"/>
    <property type="evidence" value="ECO:0007669"/>
    <property type="project" value="InterPro"/>
</dbReference>
<dbReference type="PANTHER" id="PTHR21363">
    <property type="entry name" value="PREPHENATE DEHYDROGENASE"/>
    <property type="match status" value="1"/>
</dbReference>
<dbReference type="GO" id="GO:0004665">
    <property type="term" value="F:prephenate dehydrogenase (NADP+) activity"/>
    <property type="evidence" value="ECO:0007669"/>
    <property type="project" value="InterPro"/>
</dbReference>
<dbReference type="NCBIfam" id="NF006307">
    <property type="entry name" value="PRK08507.1"/>
    <property type="match status" value="1"/>
</dbReference>
<keyword evidence="12" id="KW-1185">Reference proteome</keyword>
<dbReference type="InterPro" id="IPR008927">
    <property type="entry name" value="6-PGluconate_DH-like_C_sf"/>
</dbReference>
<evidence type="ECO:0000259" key="10">
    <source>
        <dbReference type="PROSITE" id="PS51176"/>
    </source>
</evidence>
<dbReference type="GO" id="GO:0008977">
    <property type="term" value="F:prephenate dehydrogenase (NAD+) activity"/>
    <property type="evidence" value="ECO:0007669"/>
    <property type="project" value="UniProtKB-EC"/>
</dbReference>
<dbReference type="Gene3D" id="1.10.3660.10">
    <property type="entry name" value="6-phosphogluconate dehydrogenase C-terminal like domain"/>
    <property type="match status" value="1"/>
</dbReference>
<evidence type="ECO:0000256" key="3">
    <source>
        <dbReference type="ARBA" id="ARBA00012068"/>
    </source>
</evidence>
<dbReference type="OrthoDB" id="9802008at2"/>
<dbReference type="PANTHER" id="PTHR21363:SF0">
    <property type="entry name" value="PREPHENATE DEHYDROGENASE [NADP(+)]"/>
    <property type="match status" value="1"/>
</dbReference>
<dbReference type="SUPFAM" id="SSF48179">
    <property type="entry name" value="6-phosphogluconate dehydrogenase C-terminal domain-like"/>
    <property type="match status" value="1"/>
</dbReference>
<accession>A0A381D7C1</accession>
<comment type="pathway">
    <text evidence="1">Amino-acid biosynthesis; L-tyrosine biosynthesis; (4-hydroxyphenyl)pyruvate from prephenate (NAD(+) route): step 1/1.</text>
</comment>
<evidence type="ECO:0000256" key="6">
    <source>
        <dbReference type="ARBA" id="ARBA00023002"/>
    </source>
</evidence>
<dbReference type="GO" id="GO:0006571">
    <property type="term" value="P:tyrosine biosynthetic process"/>
    <property type="evidence" value="ECO:0007669"/>
    <property type="project" value="UniProtKB-KW"/>
</dbReference>
<dbReference type="FunFam" id="3.40.50.720:FF:000208">
    <property type="entry name" value="Prephenate dehydrogenase"/>
    <property type="match status" value="1"/>
</dbReference>
<dbReference type="InterPro" id="IPR050812">
    <property type="entry name" value="Preph/Arog_dehydrog"/>
</dbReference>
<evidence type="ECO:0000256" key="7">
    <source>
        <dbReference type="ARBA" id="ARBA00023027"/>
    </source>
</evidence>
<evidence type="ECO:0000256" key="1">
    <source>
        <dbReference type="ARBA" id="ARBA00005067"/>
    </source>
</evidence>
<gene>
    <name evidence="11" type="primary">tyrA</name>
    <name evidence="11" type="ORF">CIGN_0320</name>
</gene>
<dbReference type="Gene3D" id="3.40.50.720">
    <property type="entry name" value="NAD(P)-binding Rossmann-like Domain"/>
    <property type="match status" value="1"/>
</dbReference>
<feature type="domain" description="Prephenate/arogenate dehydrogenase" evidence="10">
    <location>
        <begin position="1"/>
        <end position="276"/>
    </location>
</feature>
<evidence type="ECO:0000256" key="9">
    <source>
        <dbReference type="ARBA" id="ARBA00049260"/>
    </source>
</evidence>
<protein>
    <recommendedName>
        <fullName evidence="3">prephenate dehydrogenase</fullName>
        <ecNumber evidence="3">1.3.1.12</ecNumber>
    </recommendedName>
</protein>
<keyword evidence="5" id="KW-0028">Amino-acid biosynthesis</keyword>